<gene>
    <name evidence="4" type="ORF">FNV43_RR15456</name>
</gene>
<evidence type="ECO:0000313" key="5">
    <source>
        <dbReference type="Proteomes" id="UP000796880"/>
    </source>
</evidence>
<reference evidence="4" key="1">
    <citation type="submission" date="2020-03" db="EMBL/GenBank/DDBJ databases">
        <title>A high-quality chromosome-level genome assembly of a woody plant with both climbing and erect habits, Rhamnella rubrinervis.</title>
        <authorList>
            <person name="Lu Z."/>
            <person name="Yang Y."/>
            <person name="Zhu X."/>
            <person name="Sun Y."/>
        </authorList>
    </citation>
    <scope>NUCLEOTIDE SEQUENCE</scope>
    <source>
        <strain evidence="4">BYM</strain>
        <tissue evidence="4">Leaf</tissue>
    </source>
</reference>
<dbReference type="Pfam" id="PF16135">
    <property type="entry name" value="TDBD"/>
    <property type="match status" value="1"/>
</dbReference>
<dbReference type="PANTHER" id="PTHR47025">
    <property type="entry name" value="AUTOIMMUNE REGULATOR"/>
    <property type="match status" value="1"/>
</dbReference>
<comment type="subcellular location">
    <subcellularLocation>
        <location evidence="1">Nucleus</location>
    </subcellularLocation>
</comment>
<keyword evidence="2" id="KW-0539">Nucleus</keyword>
<dbReference type="GO" id="GO:0005634">
    <property type="term" value="C:nucleus"/>
    <property type="evidence" value="ECO:0007669"/>
    <property type="project" value="UniProtKB-SubCell"/>
</dbReference>
<keyword evidence="5" id="KW-1185">Reference proteome</keyword>
<dbReference type="GO" id="GO:0045944">
    <property type="term" value="P:positive regulation of transcription by RNA polymerase II"/>
    <property type="evidence" value="ECO:0007669"/>
    <property type="project" value="TreeGrafter"/>
</dbReference>
<dbReference type="GO" id="GO:0000977">
    <property type="term" value="F:RNA polymerase II transcription regulatory region sequence-specific DNA binding"/>
    <property type="evidence" value="ECO:0007669"/>
    <property type="project" value="TreeGrafter"/>
</dbReference>
<dbReference type="GO" id="GO:0003682">
    <property type="term" value="F:chromatin binding"/>
    <property type="evidence" value="ECO:0007669"/>
    <property type="project" value="TreeGrafter"/>
</dbReference>
<dbReference type="EMBL" id="VOIH02000007">
    <property type="protein sequence ID" value="KAF3441542.1"/>
    <property type="molecule type" value="Genomic_DNA"/>
</dbReference>
<dbReference type="OrthoDB" id="1714123at2759"/>
<evidence type="ECO:0000256" key="2">
    <source>
        <dbReference type="ARBA" id="ARBA00023242"/>
    </source>
</evidence>
<evidence type="ECO:0000259" key="3">
    <source>
        <dbReference type="Pfam" id="PF16135"/>
    </source>
</evidence>
<comment type="caution">
    <text evidence="4">The sequence shown here is derived from an EMBL/GenBank/DDBJ whole genome shotgun (WGS) entry which is preliminary data.</text>
</comment>
<dbReference type="AlphaFoldDB" id="A0A8K0E1K6"/>
<organism evidence="4 5">
    <name type="scientific">Rhamnella rubrinervis</name>
    <dbReference type="NCBI Taxonomy" id="2594499"/>
    <lineage>
        <taxon>Eukaryota</taxon>
        <taxon>Viridiplantae</taxon>
        <taxon>Streptophyta</taxon>
        <taxon>Embryophyta</taxon>
        <taxon>Tracheophyta</taxon>
        <taxon>Spermatophyta</taxon>
        <taxon>Magnoliopsida</taxon>
        <taxon>eudicotyledons</taxon>
        <taxon>Gunneridae</taxon>
        <taxon>Pentapetalae</taxon>
        <taxon>rosids</taxon>
        <taxon>fabids</taxon>
        <taxon>Rosales</taxon>
        <taxon>Rhamnaceae</taxon>
        <taxon>rhamnoid group</taxon>
        <taxon>Rhamneae</taxon>
        <taxon>Rhamnella</taxon>
    </lineage>
</organism>
<evidence type="ECO:0000313" key="4">
    <source>
        <dbReference type="EMBL" id="KAF3441542.1"/>
    </source>
</evidence>
<dbReference type="Proteomes" id="UP000796880">
    <property type="component" value="Unassembled WGS sequence"/>
</dbReference>
<dbReference type="PANTHER" id="PTHR47025:SF7">
    <property type="entry name" value="ACYL-COA N-ACYLTRANSFERASE WITH RING_FYVE_PHD-TYPE ZINC FINGER DOMAIN-CONTAINING PROTEIN"/>
    <property type="match status" value="1"/>
</dbReference>
<name>A0A8K0E1K6_9ROSA</name>
<feature type="domain" description="Tify" evidence="3">
    <location>
        <begin position="29"/>
        <end position="83"/>
    </location>
</feature>
<evidence type="ECO:0000256" key="1">
    <source>
        <dbReference type="ARBA" id="ARBA00004123"/>
    </source>
</evidence>
<accession>A0A8K0E1K6</accession>
<proteinExistence type="predicted"/>
<protein>
    <recommendedName>
        <fullName evidence="3">Tify domain-containing protein</fullName>
    </recommendedName>
</protein>
<sequence length="153" mass="17414">MVETSTSTVQLEGSVMEESSLIILKELQGIISRGGYFCGCSLFNFSRVLSAYEFEWHVGVKTRHPNNHIYLENGRPIYSIIQELKTAPLSILDDSFKTASYAFVKNDLKPSIICYSKVADEIKERIKKTKDEKKAKKSEVMAKTLKTREGQHF</sequence>
<dbReference type="InterPro" id="IPR032308">
    <property type="entry name" value="TDBD"/>
</dbReference>
<dbReference type="GO" id="GO:0042393">
    <property type="term" value="F:histone binding"/>
    <property type="evidence" value="ECO:0007669"/>
    <property type="project" value="TreeGrafter"/>
</dbReference>